<dbReference type="PANTHER" id="PTHR43373">
    <property type="entry name" value="NA(+)/H(+) ANTIPORTER SUBUNIT"/>
    <property type="match status" value="1"/>
</dbReference>
<evidence type="ECO:0000256" key="1">
    <source>
        <dbReference type="SAM" id="Phobius"/>
    </source>
</evidence>
<dbReference type="InterPro" id="IPR001750">
    <property type="entry name" value="ND/Mrp_TM"/>
</dbReference>
<dbReference type="InterPro" id="IPR050616">
    <property type="entry name" value="CPA3_Na-H_Antiporter_A"/>
</dbReference>
<feature type="transmembrane region" description="Helical" evidence="1">
    <location>
        <begin position="50"/>
        <end position="71"/>
    </location>
</feature>
<evidence type="ECO:0000259" key="2">
    <source>
        <dbReference type="Pfam" id="PF00361"/>
    </source>
</evidence>
<dbReference type="Pfam" id="PF00361">
    <property type="entry name" value="Proton_antipo_M"/>
    <property type="match status" value="1"/>
</dbReference>
<feature type="transmembrane region" description="Helical" evidence="1">
    <location>
        <begin position="286"/>
        <end position="319"/>
    </location>
</feature>
<reference evidence="3 4" key="1">
    <citation type="journal article" date="2022" name="Microbiol. Resour. Announc.">
        <title>Complete Genome Sequence of the Hyperthermophilic and Acidophilic Archaeon Saccharolobus caldissimus Strain HS-3T.</title>
        <authorList>
            <person name="Sakai H.D."/>
            <person name="Kurosawa N."/>
        </authorList>
    </citation>
    <scope>NUCLEOTIDE SEQUENCE [LARGE SCALE GENOMIC DNA]</scope>
    <source>
        <strain evidence="3 4">JCM32116</strain>
    </source>
</reference>
<protein>
    <recommendedName>
        <fullName evidence="2">NADH:quinone oxidoreductase/Mrp antiporter transmembrane domain-containing protein</fullName>
    </recommendedName>
</protein>
<feature type="transmembrane region" description="Helical" evidence="1">
    <location>
        <begin position="180"/>
        <end position="201"/>
    </location>
</feature>
<feature type="transmembrane region" description="Helical" evidence="1">
    <location>
        <begin position="213"/>
        <end position="233"/>
    </location>
</feature>
<dbReference type="EMBL" id="AP025226">
    <property type="protein sequence ID" value="BDB97882.1"/>
    <property type="molecule type" value="Genomic_DNA"/>
</dbReference>
<evidence type="ECO:0000313" key="4">
    <source>
        <dbReference type="Proteomes" id="UP001319921"/>
    </source>
</evidence>
<dbReference type="KEGG" id="scas:SACC_08990"/>
<feature type="transmembrane region" description="Helical" evidence="1">
    <location>
        <begin position="254"/>
        <end position="280"/>
    </location>
</feature>
<feature type="transmembrane region" description="Helical" evidence="1">
    <location>
        <begin position="83"/>
        <end position="102"/>
    </location>
</feature>
<accession>A0AAQ4CQ01</accession>
<dbReference type="NCBIfam" id="NF005046">
    <property type="entry name" value="PRK06459.1"/>
    <property type="match status" value="1"/>
</dbReference>
<keyword evidence="1" id="KW-1133">Transmembrane helix</keyword>
<feature type="transmembrane region" description="Helical" evidence="1">
    <location>
        <begin position="339"/>
        <end position="361"/>
    </location>
</feature>
<feature type="domain" description="NADH:quinone oxidoreductase/Mrp antiporter transmembrane" evidence="2">
    <location>
        <begin position="19"/>
        <end position="303"/>
    </location>
</feature>
<evidence type="ECO:0000313" key="3">
    <source>
        <dbReference type="EMBL" id="BDB97882.1"/>
    </source>
</evidence>
<dbReference type="AlphaFoldDB" id="A0AAQ4CQ01"/>
<dbReference type="PANTHER" id="PTHR43373:SF1">
    <property type="entry name" value="NA(+)_H(+) ANTIPORTER SUBUNIT A"/>
    <property type="match status" value="1"/>
</dbReference>
<keyword evidence="1" id="KW-0472">Membrane</keyword>
<keyword evidence="4" id="KW-1185">Reference proteome</keyword>
<gene>
    <name evidence="3" type="ORF">SACC_08990</name>
</gene>
<dbReference type="Proteomes" id="UP001319921">
    <property type="component" value="Chromosome"/>
</dbReference>
<organism evidence="3 4">
    <name type="scientific">Saccharolobus caldissimus</name>
    <dbReference type="NCBI Taxonomy" id="1702097"/>
    <lineage>
        <taxon>Archaea</taxon>
        <taxon>Thermoproteota</taxon>
        <taxon>Thermoprotei</taxon>
        <taxon>Sulfolobales</taxon>
        <taxon>Sulfolobaceae</taxon>
        <taxon>Saccharolobus</taxon>
    </lineage>
</organism>
<keyword evidence="1" id="KW-0812">Transmembrane</keyword>
<sequence>MLSPLYGITILGIVIILESSNYIEFLSGWEIMTIPAYVAIGLTRKEFSPAYIFMAFGELSSALLLASFIIASANTNTVSFTQLISPLPLILATLGFIIKMGITPFMVSEWLPIAHGTAPSNLSSVLSSTMTLMGIYGILKMSDLTQSIPIAFSLLVSIIGAFSVFFGSLYAYVNENTKGILAFSTIENNGSILVSIGLFMFAKQLGITSIENIAFYTIIIYSFAHSIAKGGLFMSTGVQKSQAISFSKKVRDKYYVLGLILLTSSMSGLLSNLGGIAAWLTLENLFIISYVLHSLISIIFIVIGSIMAMGEGFATALLVKYITYLSLFRVDRKKIDKLLVIPVLISGTLILVFGNILPYLLYPYKTSLSQLGILGNLLIVTEYSNKIFGAISPYTLPFL</sequence>
<proteinExistence type="predicted"/>
<feature type="transmembrane region" description="Helical" evidence="1">
    <location>
        <begin position="6"/>
        <end position="29"/>
    </location>
</feature>
<name>A0AAQ4CQ01_9CREN</name>
<feature type="transmembrane region" description="Helical" evidence="1">
    <location>
        <begin position="151"/>
        <end position="173"/>
    </location>
</feature>